<evidence type="ECO:0008006" key="3">
    <source>
        <dbReference type="Google" id="ProtNLM"/>
    </source>
</evidence>
<dbReference type="RefSeq" id="WP_318650457.1">
    <property type="nucleotide sequence ID" value="NZ_CP137852.1"/>
</dbReference>
<name>A0ABZ0PL95_9PROT</name>
<accession>A0ABZ0PL95</accession>
<reference evidence="1 2" key="1">
    <citation type="submission" date="2023-11" db="EMBL/GenBank/DDBJ databases">
        <title>Arctic aerobic anoxygenic photoheterotroph Sediminicoccus rosea KRV36 adapts its photosynthesis to long days of polar summer.</title>
        <authorList>
            <person name="Tomasch J."/>
            <person name="Kopejtka K."/>
            <person name="Bily T."/>
            <person name="Gardiner A.T."/>
            <person name="Gardian Z."/>
            <person name="Shivaramu S."/>
            <person name="Koblizek M."/>
            <person name="Engelhardt F."/>
            <person name="Kaftan D."/>
        </authorList>
    </citation>
    <scope>NUCLEOTIDE SEQUENCE [LARGE SCALE GENOMIC DNA]</scope>
    <source>
        <strain evidence="1 2">R-30</strain>
    </source>
</reference>
<dbReference type="EMBL" id="CP137852">
    <property type="protein sequence ID" value="WPB86484.1"/>
    <property type="molecule type" value="Genomic_DNA"/>
</dbReference>
<gene>
    <name evidence="1" type="ORF">R9Z33_06305</name>
</gene>
<proteinExistence type="predicted"/>
<organism evidence="1 2">
    <name type="scientific">Sediminicoccus rosea</name>
    <dbReference type="NCBI Taxonomy" id="1225128"/>
    <lineage>
        <taxon>Bacteria</taxon>
        <taxon>Pseudomonadati</taxon>
        <taxon>Pseudomonadota</taxon>
        <taxon>Alphaproteobacteria</taxon>
        <taxon>Acetobacterales</taxon>
        <taxon>Roseomonadaceae</taxon>
        <taxon>Sediminicoccus</taxon>
    </lineage>
</organism>
<sequence>MMQEREKAVADIVAATGGRLVSRVRLQKLAYLLDQLGARSGFNYVYHHYGPYSRDLDAAIFDAEADKLVEERIEHRQSDGARYSIFVALSTADSPGFSYLSDPMLRERAREMAARPVTVLELAATAHWLAHAEKVDDWRAEIVRRKGTKTGAGRLEEALKLLTDLGLPPAAAA</sequence>
<dbReference type="Proteomes" id="UP001305521">
    <property type="component" value="Chromosome"/>
</dbReference>
<keyword evidence="2" id="KW-1185">Reference proteome</keyword>
<protein>
    <recommendedName>
        <fullName evidence="3">Antitoxin SocA-like Panacea domain-containing protein</fullName>
    </recommendedName>
</protein>
<evidence type="ECO:0000313" key="1">
    <source>
        <dbReference type="EMBL" id="WPB86484.1"/>
    </source>
</evidence>
<evidence type="ECO:0000313" key="2">
    <source>
        <dbReference type="Proteomes" id="UP001305521"/>
    </source>
</evidence>